<name>A0ABT7L9N0_9BACI</name>
<keyword evidence="1" id="KW-1133">Transmembrane helix</keyword>
<sequence length="214" mass="23660">MNTTNIANSKKLSLKIITVLNVIIWFNILYFIASIVLLVWASFLPEQAFFAEKGVGHWSLGVNTKGNVSTNGNISFSSLVPFAILQPSFPSMFELEAKAAYITYFSTHTLTSMPAFLYGAIQIKKILTSITDDDTPFSHKNVQRFKHLAYVVIGYALFSKVIISIAIGIFVTNIFSITLTTISLSGIVGGFLLLIVAQIFQYGAYLQNEHDTTL</sequence>
<accession>A0ABT7L9N0</accession>
<evidence type="ECO:0000256" key="1">
    <source>
        <dbReference type="SAM" id="Phobius"/>
    </source>
</evidence>
<keyword evidence="3" id="KW-1185">Reference proteome</keyword>
<evidence type="ECO:0000313" key="3">
    <source>
        <dbReference type="Proteomes" id="UP001235343"/>
    </source>
</evidence>
<comment type="caution">
    <text evidence="2">The sequence shown here is derived from an EMBL/GenBank/DDBJ whole genome shotgun (WGS) entry which is preliminary data.</text>
</comment>
<keyword evidence="1" id="KW-0812">Transmembrane</keyword>
<dbReference type="InterPro" id="IPR021354">
    <property type="entry name" value="DUF2975"/>
</dbReference>
<keyword evidence="1" id="KW-0472">Membrane</keyword>
<evidence type="ECO:0000313" key="2">
    <source>
        <dbReference type="EMBL" id="MDL4842089.1"/>
    </source>
</evidence>
<dbReference type="Proteomes" id="UP001235343">
    <property type="component" value="Unassembled WGS sequence"/>
</dbReference>
<feature type="transmembrane region" description="Helical" evidence="1">
    <location>
        <begin position="148"/>
        <end position="171"/>
    </location>
</feature>
<organism evidence="2 3">
    <name type="scientific">Aquibacillus rhizosphaerae</name>
    <dbReference type="NCBI Taxonomy" id="3051431"/>
    <lineage>
        <taxon>Bacteria</taxon>
        <taxon>Bacillati</taxon>
        <taxon>Bacillota</taxon>
        <taxon>Bacilli</taxon>
        <taxon>Bacillales</taxon>
        <taxon>Bacillaceae</taxon>
        <taxon>Aquibacillus</taxon>
    </lineage>
</organism>
<dbReference type="Pfam" id="PF11188">
    <property type="entry name" value="DUF2975"/>
    <property type="match status" value="1"/>
</dbReference>
<gene>
    <name evidence="2" type="ORF">QQS35_16745</name>
</gene>
<feature type="transmembrane region" description="Helical" evidence="1">
    <location>
        <begin position="99"/>
        <end position="121"/>
    </location>
</feature>
<dbReference type="RefSeq" id="WP_285933378.1">
    <property type="nucleotide sequence ID" value="NZ_JASTZU010000053.1"/>
</dbReference>
<proteinExistence type="predicted"/>
<dbReference type="EMBL" id="JASTZU010000053">
    <property type="protein sequence ID" value="MDL4842089.1"/>
    <property type="molecule type" value="Genomic_DNA"/>
</dbReference>
<feature type="transmembrane region" description="Helical" evidence="1">
    <location>
        <begin position="177"/>
        <end position="200"/>
    </location>
</feature>
<feature type="transmembrane region" description="Helical" evidence="1">
    <location>
        <begin position="12"/>
        <end position="40"/>
    </location>
</feature>
<protein>
    <submittedName>
        <fullName evidence="2">DUF2975 domain-containing protein</fullName>
    </submittedName>
</protein>
<reference evidence="2 3" key="1">
    <citation type="submission" date="2023-06" db="EMBL/GenBank/DDBJ databases">
        <title>Aquibacillus rhizosphaerae LR5S19.</title>
        <authorList>
            <person name="Sun J.-Q."/>
        </authorList>
    </citation>
    <scope>NUCLEOTIDE SEQUENCE [LARGE SCALE GENOMIC DNA]</scope>
    <source>
        <strain evidence="2 3">LR5S19</strain>
    </source>
</reference>